<name>A0A6M4H9Q8_9PROT</name>
<dbReference type="InterPro" id="IPR007804">
    <property type="entry name" value="GvpG"/>
</dbReference>
<proteinExistence type="predicted"/>
<dbReference type="Pfam" id="PF05120">
    <property type="entry name" value="GvpG"/>
    <property type="match status" value="1"/>
</dbReference>
<sequence length="109" mass="11742">MFLLDSAVLSGVRWALKTLVAAAQAEQDDDSGLRAALLDVEMRAEAGEITQEERAELEGELLASIHEIKQRRAQAHGPIDFAAEDGGFEVDANVAGDFHEPAVSRGRGR</sequence>
<dbReference type="Proteomes" id="UP000503096">
    <property type="component" value="Chromosome"/>
</dbReference>
<reference evidence="1 2" key="1">
    <citation type="submission" date="2020-04" db="EMBL/GenBank/DDBJ databases">
        <title>Usitatibacter rugosus gen. nov., sp. nov. and Usitatibacter palustris sp. nov., novel members of Usitatibacteraceae fam. nov. within the order Nitrosomonadales isolated from soil.</title>
        <authorList>
            <person name="Huber K.J."/>
            <person name="Neumann-Schaal M."/>
            <person name="Geppert A."/>
            <person name="Luckner M."/>
            <person name="Wanner G."/>
            <person name="Overmann J."/>
        </authorList>
    </citation>
    <scope>NUCLEOTIDE SEQUENCE [LARGE SCALE GENOMIC DNA]</scope>
    <source>
        <strain evidence="1 2">Swamp67</strain>
    </source>
</reference>
<dbReference type="AlphaFoldDB" id="A0A6M4H9Q8"/>
<evidence type="ECO:0000313" key="1">
    <source>
        <dbReference type="EMBL" id="QJR16281.1"/>
    </source>
</evidence>
<dbReference type="InParanoid" id="A0A6M4H9Q8"/>
<keyword evidence="2" id="KW-1185">Reference proteome</keyword>
<dbReference type="KEGG" id="upl:DSM104440_03110"/>
<dbReference type="RefSeq" id="WP_171164260.1">
    <property type="nucleotide sequence ID" value="NZ_CP053073.1"/>
</dbReference>
<evidence type="ECO:0008006" key="3">
    <source>
        <dbReference type="Google" id="ProtNLM"/>
    </source>
</evidence>
<protein>
    <recommendedName>
        <fullName evidence="3">Gas vesicle protein GvpG</fullName>
    </recommendedName>
</protein>
<dbReference type="EMBL" id="CP053073">
    <property type="protein sequence ID" value="QJR16281.1"/>
    <property type="molecule type" value="Genomic_DNA"/>
</dbReference>
<accession>A0A6M4H9Q8</accession>
<organism evidence="1 2">
    <name type="scientific">Usitatibacter palustris</name>
    <dbReference type="NCBI Taxonomy" id="2732487"/>
    <lineage>
        <taxon>Bacteria</taxon>
        <taxon>Pseudomonadati</taxon>
        <taxon>Pseudomonadota</taxon>
        <taxon>Betaproteobacteria</taxon>
        <taxon>Nitrosomonadales</taxon>
        <taxon>Usitatibacteraceae</taxon>
        <taxon>Usitatibacter</taxon>
    </lineage>
</organism>
<gene>
    <name evidence="1" type="ORF">DSM104440_03110</name>
</gene>
<evidence type="ECO:0000313" key="2">
    <source>
        <dbReference type="Proteomes" id="UP000503096"/>
    </source>
</evidence>